<evidence type="ECO:0000256" key="6">
    <source>
        <dbReference type="SAM" id="MobiDB-lite"/>
    </source>
</evidence>
<keyword evidence="5 7" id="KW-0472">Membrane</keyword>
<evidence type="ECO:0000256" key="1">
    <source>
        <dbReference type="ARBA" id="ARBA00004651"/>
    </source>
</evidence>
<evidence type="ECO:0000313" key="8">
    <source>
        <dbReference type="EMBL" id="MCA5893492.1"/>
    </source>
</evidence>
<evidence type="ECO:0000256" key="5">
    <source>
        <dbReference type="ARBA" id="ARBA00023136"/>
    </source>
</evidence>
<dbReference type="Pfam" id="PF02653">
    <property type="entry name" value="BPD_transp_2"/>
    <property type="match status" value="1"/>
</dbReference>
<reference evidence="8 9" key="1">
    <citation type="submission" date="2021-09" db="EMBL/GenBank/DDBJ databases">
        <title>Isoptericola luteus sp. nov., a novel bacterium isolated from Harbin, the capital city of Heilongjiang province.</title>
        <authorList>
            <person name="Li J."/>
        </authorList>
    </citation>
    <scope>NUCLEOTIDE SEQUENCE [LARGE SCALE GENOMIC DNA]</scope>
    <source>
        <strain evidence="8 9">NEAU-Y5</strain>
    </source>
</reference>
<dbReference type="Proteomes" id="UP001319870">
    <property type="component" value="Unassembled WGS sequence"/>
</dbReference>
<organism evidence="8 9">
    <name type="scientific">Isoptericola luteus</name>
    <dbReference type="NCBI Taxonomy" id="2879484"/>
    <lineage>
        <taxon>Bacteria</taxon>
        <taxon>Bacillati</taxon>
        <taxon>Actinomycetota</taxon>
        <taxon>Actinomycetes</taxon>
        <taxon>Micrococcales</taxon>
        <taxon>Promicromonosporaceae</taxon>
        <taxon>Isoptericola</taxon>
    </lineage>
</organism>
<keyword evidence="4 7" id="KW-1133">Transmembrane helix</keyword>
<evidence type="ECO:0000256" key="3">
    <source>
        <dbReference type="ARBA" id="ARBA00022692"/>
    </source>
</evidence>
<comment type="subcellular location">
    <subcellularLocation>
        <location evidence="1">Cell membrane</location>
        <topology evidence="1">Multi-pass membrane protein</topology>
    </subcellularLocation>
</comment>
<dbReference type="InterPro" id="IPR043428">
    <property type="entry name" value="LivM-like"/>
</dbReference>
<proteinExistence type="predicted"/>
<feature type="compositionally biased region" description="Pro residues" evidence="6">
    <location>
        <begin position="386"/>
        <end position="395"/>
    </location>
</feature>
<dbReference type="PANTHER" id="PTHR30482:SF5">
    <property type="entry name" value="ABC TRANSPORTER PERMEASE PROTEIN"/>
    <property type="match status" value="1"/>
</dbReference>
<feature type="transmembrane region" description="Helical" evidence="7">
    <location>
        <begin position="315"/>
        <end position="338"/>
    </location>
</feature>
<accession>A0ABS7ZEP1</accession>
<dbReference type="EMBL" id="JAIXCQ010000005">
    <property type="protein sequence ID" value="MCA5893492.1"/>
    <property type="molecule type" value="Genomic_DNA"/>
</dbReference>
<feature type="transmembrane region" description="Helical" evidence="7">
    <location>
        <begin position="255"/>
        <end position="274"/>
    </location>
</feature>
<feature type="transmembrane region" description="Helical" evidence="7">
    <location>
        <begin position="128"/>
        <end position="146"/>
    </location>
</feature>
<feature type="transmembrane region" description="Helical" evidence="7">
    <location>
        <begin position="43"/>
        <end position="63"/>
    </location>
</feature>
<evidence type="ECO:0000313" key="9">
    <source>
        <dbReference type="Proteomes" id="UP001319870"/>
    </source>
</evidence>
<keyword evidence="3 7" id="KW-0812">Transmembrane</keyword>
<gene>
    <name evidence="8" type="ORF">LEP48_09020</name>
</gene>
<keyword evidence="2" id="KW-1003">Cell membrane</keyword>
<feature type="transmembrane region" description="Helical" evidence="7">
    <location>
        <begin position="70"/>
        <end position="89"/>
    </location>
</feature>
<feature type="region of interest" description="Disordered" evidence="6">
    <location>
        <begin position="348"/>
        <end position="395"/>
    </location>
</feature>
<feature type="transmembrane region" description="Helical" evidence="7">
    <location>
        <begin position="20"/>
        <end position="37"/>
    </location>
</feature>
<keyword evidence="9" id="KW-1185">Reference proteome</keyword>
<feature type="transmembrane region" description="Helical" evidence="7">
    <location>
        <begin position="178"/>
        <end position="197"/>
    </location>
</feature>
<evidence type="ECO:0000256" key="4">
    <source>
        <dbReference type="ARBA" id="ARBA00022989"/>
    </source>
</evidence>
<evidence type="ECO:0000256" key="2">
    <source>
        <dbReference type="ARBA" id="ARBA00022475"/>
    </source>
</evidence>
<name>A0ABS7ZEP1_9MICO</name>
<dbReference type="PANTHER" id="PTHR30482">
    <property type="entry name" value="HIGH-AFFINITY BRANCHED-CHAIN AMINO ACID TRANSPORT SYSTEM PERMEASE"/>
    <property type="match status" value="1"/>
</dbReference>
<evidence type="ECO:0000256" key="7">
    <source>
        <dbReference type="SAM" id="Phobius"/>
    </source>
</evidence>
<feature type="compositionally biased region" description="Low complexity" evidence="6">
    <location>
        <begin position="358"/>
        <end position="376"/>
    </location>
</feature>
<feature type="transmembrane region" description="Helical" evidence="7">
    <location>
        <begin position="228"/>
        <end position="249"/>
    </location>
</feature>
<comment type="caution">
    <text evidence="8">The sequence shown here is derived from an EMBL/GenBank/DDBJ whole genome shotgun (WGS) entry which is preliminary data.</text>
</comment>
<dbReference type="CDD" id="cd06581">
    <property type="entry name" value="TM_PBP1_LivM_like"/>
    <property type="match status" value="1"/>
</dbReference>
<dbReference type="InterPro" id="IPR001851">
    <property type="entry name" value="ABC_transp_permease"/>
</dbReference>
<feature type="transmembrane region" description="Helical" evidence="7">
    <location>
        <begin position="101"/>
        <end position="121"/>
    </location>
</feature>
<dbReference type="RefSeq" id="WP_225565261.1">
    <property type="nucleotide sequence ID" value="NZ_JAIXCQ010000005.1"/>
</dbReference>
<protein>
    <submittedName>
        <fullName evidence="8">Branched-chain amino acid ABC transporter permease</fullName>
    </submittedName>
</protein>
<sequence length="395" mass="39198">MTRSPARPGTRAPRTTRAIVVRAVLLTLLALALTFALDPFRNYQLAVIAATFCATAGLTLLVGLTGQLSLGHAVLMAAGGYGYALVAGPAAEAGLGGTARFALGILGALVLSAAVGGLLGLAGARLRGPYLAGLTLALVIALPALTTQVPGLGKDQGLGVPFEAVPAPLAGLMVVEQWHAWIAVVVAALAVTPLVVLRSGRAGLRMRATHGDEVAARLAGISPARVKVGAFVVSAVAAGLGGAVLAVVTQSVSPGRYSLAFSLLLLVAVVVGGLGSIGGAAAGAALVVLLPWLVEALTSAGGLSADLEQRLSGNLALAVFGALLVAVTVVWPGGLAAASAGPRGRLARALRRSRADDGPGPTSDAAPAPASDPTSDQASYQAPDQTPDPLPITER</sequence>